<dbReference type="PROSITE" id="PS51257">
    <property type="entry name" value="PROKAR_LIPOPROTEIN"/>
    <property type="match status" value="1"/>
</dbReference>
<feature type="region of interest" description="Disordered" evidence="1">
    <location>
        <begin position="501"/>
        <end position="520"/>
    </location>
</feature>
<evidence type="ECO:0000256" key="2">
    <source>
        <dbReference type="SAM" id="SignalP"/>
    </source>
</evidence>
<dbReference type="InterPro" id="IPR024535">
    <property type="entry name" value="RHGA/B-epi-like_pectate_lyase"/>
</dbReference>
<dbReference type="Pfam" id="PF12708">
    <property type="entry name" value="Pect-lyase_RHGA_epim"/>
    <property type="match status" value="1"/>
</dbReference>
<comment type="caution">
    <text evidence="4">The sequence shown here is derived from an EMBL/GenBank/DDBJ whole genome shotgun (WGS) entry which is preliminary data.</text>
</comment>
<evidence type="ECO:0000259" key="3">
    <source>
        <dbReference type="Pfam" id="PF12708"/>
    </source>
</evidence>
<feature type="domain" description="Rhamnogalacturonase A/B/Epimerase-like pectate lyase" evidence="3">
    <location>
        <begin position="77"/>
        <end position="161"/>
    </location>
</feature>
<name>A0A916JWP8_9BACL</name>
<accession>A0A916JWP8</accession>
<dbReference type="RefSeq" id="WP_218091099.1">
    <property type="nucleotide sequence ID" value="NZ_CAJVAS010000004.1"/>
</dbReference>
<keyword evidence="5" id="KW-1185">Reference proteome</keyword>
<keyword evidence="2" id="KW-0732">Signal</keyword>
<gene>
    <name evidence="4" type="ORF">PAESOLCIP111_01283</name>
</gene>
<feature type="chain" id="PRO_5039651309" description="Rhamnogalacturonase A/B/Epimerase-like pectate lyase domain-containing protein" evidence="2">
    <location>
        <begin position="22"/>
        <end position="545"/>
    </location>
</feature>
<dbReference type="AlphaFoldDB" id="A0A916JWP8"/>
<reference evidence="4" key="1">
    <citation type="submission" date="2021-06" db="EMBL/GenBank/DDBJ databases">
        <authorList>
            <person name="Criscuolo A."/>
        </authorList>
    </citation>
    <scope>NUCLEOTIDE SEQUENCE</scope>
    <source>
        <strain evidence="4">CIP111600</strain>
    </source>
</reference>
<sequence length="545" mass="59526">MYKMKVLVPLALLFTVLITSCSEKPAEESGWRSALYPKDWKPGFKDAEGRFLHDFSYAGYHMGEKPIPSNPPGKTYNAVTFGADPTGKSDSTAAIQKAIDQAGAAGGGVVLLPAGTYGIRPDKGRECALCIRHSGVVLRGEGTQATFLRNDETSMRNKRVILVYPAAGGDWHKPAGRKIPLSQDVMEPTWTIPVSSVDGLKKGEYVVIQSEATGAFIAEHGMTGKWNDSLKGPTFYRQITAVDAKAGTITVDIPTRYPLKLRDHASVYKVAPSIEEVGIERLSIGMRQNPKDGWGDLDFDKAGTGAYEVHGSKMIQFRHALNAWMNEVATYRPQENNDDIHTLSDAVELYKSRSITIRNSTVQNPQYKGEGGNGYGFIMAGSDNLVIGSKSVHSRHGFDFKSMWTSGNVLYRSSSQDPRLASDFHMHLSMANLFDNMTADGDLFEAKYRPYGTTLHGQTTTQSVFWNTAGLKYMKGKSFVVESKQFGNGYVIGTKGPASGVQTKVPAGDNSSPEDFVEGVGQGDTLVPQSLYADQLAKRGFKLKE</sequence>
<evidence type="ECO:0000313" key="4">
    <source>
        <dbReference type="EMBL" id="CAG7610761.1"/>
    </source>
</evidence>
<dbReference type="EMBL" id="CAJVAS010000004">
    <property type="protein sequence ID" value="CAG7610761.1"/>
    <property type="molecule type" value="Genomic_DNA"/>
</dbReference>
<evidence type="ECO:0000313" key="5">
    <source>
        <dbReference type="Proteomes" id="UP000693672"/>
    </source>
</evidence>
<proteinExistence type="predicted"/>
<feature type="signal peptide" evidence="2">
    <location>
        <begin position="1"/>
        <end position="21"/>
    </location>
</feature>
<protein>
    <recommendedName>
        <fullName evidence="3">Rhamnogalacturonase A/B/Epimerase-like pectate lyase domain-containing protein</fullName>
    </recommendedName>
</protein>
<evidence type="ECO:0000256" key="1">
    <source>
        <dbReference type="SAM" id="MobiDB-lite"/>
    </source>
</evidence>
<organism evidence="4 5">
    <name type="scientific">Paenibacillus solanacearum</name>
    <dbReference type="NCBI Taxonomy" id="2048548"/>
    <lineage>
        <taxon>Bacteria</taxon>
        <taxon>Bacillati</taxon>
        <taxon>Bacillota</taxon>
        <taxon>Bacilli</taxon>
        <taxon>Bacillales</taxon>
        <taxon>Paenibacillaceae</taxon>
        <taxon>Paenibacillus</taxon>
    </lineage>
</organism>
<dbReference type="Proteomes" id="UP000693672">
    <property type="component" value="Unassembled WGS sequence"/>
</dbReference>